<name>A0ABW5E7S4_9GAMM</name>
<comment type="caution">
    <text evidence="2">The sequence shown here is derived from an EMBL/GenBank/DDBJ whole genome shotgun (WGS) entry which is preliminary data.</text>
</comment>
<accession>A0ABW5E7S4</accession>
<dbReference type="SUPFAM" id="SSF49785">
    <property type="entry name" value="Galactose-binding domain-like"/>
    <property type="match status" value="1"/>
</dbReference>
<dbReference type="InterPro" id="IPR000421">
    <property type="entry name" value="FA58C"/>
</dbReference>
<reference evidence="3" key="1">
    <citation type="journal article" date="2019" name="Int. J. Syst. Evol. Microbiol.">
        <title>The Global Catalogue of Microorganisms (GCM) 10K type strain sequencing project: providing services to taxonomists for standard genome sequencing and annotation.</title>
        <authorList>
            <consortium name="The Broad Institute Genomics Platform"/>
            <consortium name="The Broad Institute Genome Sequencing Center for Infectious Disease"/>
            <person name="Wu L."/>
            <person name="Ma J."/>
        </authorList>
    </citation>
    <scope>NUCLEOTIDE SEQUENCE [LARGE SCALE GENOMIC DNA]</scope>
    <source>
        <strain evidence="3">KCTC 12848</strain>
    </source>
</reference>
<dbReference type="PANTHER" id="PTHR40469">
    <property type="entry name" value="SECRETED GLYCOSYL HYDROLASE"/>
    <property type="match status" value="1"/>
</dbReference>
<dbReference type="PROSITE" id="PS50022">
    <property type="entry name" value="FA58C_3"/>
    <property type="match status" value="1"/>
</dbReference>
<dbReference type="Pfam" id="PF06283">
    <property type="entry name" value="ThuA"/>
    <property type="match status" value="1"/>
</dbReference>
<dbReference type="Gene3D" id="2.60.120.260">
    <property type="entry name" value="Galactose-binding domain-like"/>
    <property type="match status" value="1"/>
</dbReference>
<evidence type="ECO:0000313" key="2">
    <source>
        <dbReference type="EMBL" id="MFD2309367.1"/>
    </source>
</evidence>
<evidence type="ECO:0000259" key="1">
    <source>
        <dbReference type="PROSITE" id="PS50022"/>
    </source>
</evidence>
<proteinExistence type="predicted"/>
<keyword evidence="3" id="KW-1185">Reference proteome</keyword>
<dbReference type="InterPro" id="IPR029010">
    <property type="entry name" value="ThuA-like"/>
</dbReference>
<dbReference type="Proteomes" id="UP001597425">
    <property type="component" value="Unassembled WGS sequence"/>
</dbReference>
<sequence>MTGNTKYRLVALLLAIALLYWVPSRAAELPRVLLLTGSGENRQQHGYPDWQPELFSRDIARLLEGIAEVEVSEDLSLLNERTLADYELIINNSLFLTPSQEQLDAFFNFIAGGQSYLALDMGLASFLNAPRYRELIGGHLVGGDGPHEYEVFTFDAWYGYDYNDQQQHPVARGQPNFRIHDELFVVQPGTDEIEVIARAENHPVLWWRPWQEGRAMGMALGHKRSAIENPGYRRLLRNSVRWLLGYPIVEQVAEGVFPRGTGEVDDYIDLNRISHLAGDSEGLRYRIAGNSNPQLVQAVVDEAGRVDLAFADGGNGSASLNVEVLSPRGLVGKTAFEVSVRPPGSGNLARYHGVSAVSSSSEVRKYTADPGFVRDGDEGSRWSSNYEDHNWIYLDLGESYRIDKVKLLWEGAYGRDYDIQVSGNEREWSTVHRQPDGDGGVDEIELDPVDARYVRLLARERATRWGYSLYEFEVYGDLPN</sequence>
<dbReference type="RefSeq" id="WP_265720846.1">
    <property type="nucleotide sequence ID" value="NZ_JAPIVK010000006.1"/>
</dbReference>
<dbReference type="SUPFAM" id="SSF52317">
    <property type="entry name" value="Class I glutamine amidotransferase-like"/>
    <property type="match status" value="1"/>
</dbReference>
<dbReference type="InterPro" id="IPR008979">
    <property type="entry name" value="Galactose-bd-like_sf"/>
</dbReference>
<dbReference type="PANTHER" id="PTHR40469:SF2">
    <property type="entry name" value="GALACTOSE-BINDING DOMAIN-LIKE SUPERFAMILY PROTEIN"/>
    <property type="match status" value="1"/>
</dbReference>
<dbReference type="InterPro" id="IPR029062">
    <property type="entry name" value="Class_I_gatase-like"/>
</dbReference>
<evidence type="ECO:0000313" key="3">
    <source>
        <dbReference type="Proteomes" id="UP001597425"/>
    </source>
</evidence>
<protein>
    <submittedName>
        <fullName evidence="2">Discoidin domain-containing protein</fullName>
    </submittedName>
</protein>
<gene>
    <name evidence="2" type="ORF">ACFSKX_02970</name>
</gene>
<dbReference type="EMBL" id="JBHUJD010000003">
    <property type="protein sequence ID" value="MFD2309367.1"/>
    <property type="molecule type" value="Genomic_DNA"/>
</dbReference>
<feature type="domain" description="F5/8 type C" evidence="1">
    <location>
        <begin position="340"/>
        <end position="477"/>
    </location>
</feature>
<organism evidence="2 3">
    <name type="scientific">Microbulbifer halophilus</name>
    <dbReference type="NCBI Taxonomy" id="453963"/>
    <lineage>
        <taxon>Bacteria</taxon>
        <taxon>Pseudomonadati</taxon>
        <taxon>Pseudomonadota</taxon>
        <taxon>Gammaproteobacteria</taxon>
        <taxon>Cellvibrionales</taxon>
        <taxon>Microbulbiferaceae</taxon>
        <taxon>Microbulbifer</taxon>
    </lineage>
</organism>
<dbReference type="Gene3D" id="3.40.50.880">
    <property type="match status" value="1"/>
</dbReference>
<dbReference type="Pfam" id="PF00754">
    <property type="entry name" value="F5_F8_type_C"/>
    <property type="match status" value="1"/>
</dbReference>